<name>A0A7W8Z619_9ACTN</name>
<keyword evidence="3" id="KW-1185">Reference proteome</keyword>
<accession>A0A7W8Z619</accession>
<dbReference type="RefSeq" id="WP_184612717.1">
    <property type="nucleotide sequence ID" value="NZ_BOOS01000017.1"/>
</dbReference>
<evidence type="ECO:0000313" key="3">
    <source>
        <dbReference type="Proteomes" id="UP000588112"/>
    </source>
</evidence>
<dbReference type="Proteomes" id="UP000588112">
    <property type="component" value="Unassembled WGS sequence"/>
</dbReference>
<reference evidence="2 3" key="1">
    <citation type="submission" date="2020-08" db="EMBL/GenBank/DDBJ databases">
        <title>Sequencing the genomes of 1000 actinobacteria strains.</title>
        <authorList>
            <person name="Klenk H.-P."/>
        </authorList>
    </citation>
    <scope>NUCLEOTIDE SEQUENCE [LARGE SCALE GENOMIC DNA]</scope>
    <source>
        <strain evidence="2 3">DSM 45790</strain>
    </source>
</reference>
<feature type="signal peptide" evidence="1">
    <location>
        <begin position="1"/>
        <end position="29"/>
    </location>
</feature>
<proteinExistence type="predicted"/>
<dbReference type="AlphaFoldDB" id="A0A7W8Z619"/>
<gene>
    <name evidence="2" type="ORF">BJ981_003855</name>
</gene>
<dbReference type="EMBL" id="JACHBR010000001">
    <property type="protein sequence ID" value="MBB5628156.1"/>
    <property type="molecule type" value="Genomic_DNA"/>
</dbReference>
<evidence type="ECO:0000313" key="2">
    <source>
        <dbReference type="EMBL" id="MBB5628156.1"/>
    </source>
</evidence>
<evidence type="ECO:0000256" key="1">
    <source>
        <dbReference type="SAM" id="SignalP"/>
    </source>
</evidence>
<keyword evidence="1" id="KW-0732">Signal</keyword>
<feature type="chain" id="PRO_5031407604" description="DUF333 domain-containing protein" evidence="1">
    <location>
        <begin position="30"/>
        <end position="80"/>
    </location>
</feature>
<evidence type="ECO:0008006" key="4">
    <source>
        <dbReference type="Google" id="ProtNLM"/>
    </source>
</evidence>
<protein>
    <recommendedName>
        <fullName evidence="4">DUF333 domain-containing protein</fullName>
    </recommendedName>
</protein>
<organism evidence="2 3">
    <name type="scientific">Sphaerisporangium krabiense</name>
    <dbReference type="NCBI Taxonomy" id="763782"/>
    <lineage>
        <taxon>Bacteria</taxon>
        <taxon>Bacillati</taxon>
        <taxon>Actinomycetota</taxon>
        <taxon>Actinomycetes</taxon>
        <taxon>Streptosporangiales</taxon>
        <taxon>Streptosporangiaceae</taxon>
        <taxon>Sphaerisporangium</taxon>
    </lineage>
</organism>
<sequence length="80" mass="8428">MKARLVTLAAAAALAITSLLAGPATPALAGPPGFFSLGLYPTLDACHQAGKEKAVIFGPVYICEAHQIPGYGTWYELWMH</sequence>
<comment type="caution">
    <text evidence="2">The sequence shown here is derived from an EMBL/GenBank/DDBJ whole genome shotgun (WGS) entry which is preliminary data.</text>
</comment>